<dbReference type="InterPro" id="IPR036396">
    <property type="entry name" value="Cyt_P450_sf"/>
</dbReference>
<dbReference type="PANTHER" id="PTHR24299">
    <property type="entry name" value="CYTOCHROME P450 FAMILY 1"/>
    <property type="match status" value="1"/>
</dbReference>
<dbReference type="Gene3D" id="1.10.630.10">
    <property type="entry name" value="Cytochrome P450"/>
    <property type="match status" value="1"/>
</dbReference>
<keyword evidence="1" id="KW-1133">Transmembrane helix</keyword>
<keyword evidence="1" id="KW-0472">Membrane</keyword>
<comment type="caution">
    <text evidence="2">The sequence shown here is derived from an EMBL/GenBank/DDBJ whole genome shotgun (WGS) entry which is preliminary data.</text>
</comment>
<dbReference type="InterPro" id="IPR001128">
    <property type="entry name" value="Cyt_P450"/>
</dbReference>
<dbReference type="SUPFAM" id="SSF48264">
    <property type="entry name" value="Cytochrome P450"/>
    <property type="match status" value="1"/>
</dbReference>
<feature type="transmembrane region" description="Helical" evidence="1">
    <location>
        <begin position="12"/>
        <end position="30"/>
    </location>
</feature>
<organism evidence="2 3">
    <name type="scientific">Artemisia annua</name>
    <name type="common">Sweet wormwood</name>
    <dbReference type="NCBI Taxonomy" id="35608"/>
    <lineage>
        <taxon>Eukaryota</taxon>
        <taxon>Viridiplantae</taxon>
        <taxon>Streptophyta</taxon>
        <taxon>Embryophyta</taxon>
        <taxon>Tracheophyta</taxon>
        <taxon>Spermatophyta</taxon>
        <taxon>Magnoliopsida</taxon>
        <taxon>eudicotyledons</taxon>
        <taxon>Gunneridae</taxon>
        <taxon>Pentapetalae</taxon>
        <taxon>asterids</taxon>
        <taxon>campanulids</taxon>
        <taxon>Asterales</taxon>
        <taxon>Asteraceae</taxon>
        <taxon>Asteroideae</taxon>
        <taxon>Anthemideae</taxon>
        <taxon>Artemisiinae</taxon>
        <taxon>Artemisia</taxon>
    </lineage>
</organism>
<dbReference type="PANTHER" id="PTHR24299:SF58">
    <property type="entry name" value="CYTOCHROME P450"/>
    <property type="match status" value="1"/>
</dbReference>
<accession>A0A2U1LAC5</accession>
<dbReference type="Pfam" id="PF00067">
    <property type="entry name" value="p450"/>
    <property type="match status" value="1"/>
</dbReference>
<dbReference type="EMBL" id="PKPP01010540">
    <property type="protein sequence ID" value="PWA45901.1"/>
    <property type="molecule type" value="Genomic_DNA"/>
</dbReference>
<evidence type="ECO:0000313" key="3">
    <source>
        <dbReference type="Proteomes" id="UP000245207"/>
    </source>
</evidence>
<dbReference type="AlphaFoldDB" id="A0A2U1LAC5"/>
<dbReference type="GO" id="GO:0016705">
    <property type="term" value="F:oxidoreductase activity, acting on paired donors, with incorporation or reduction of molecular oxygen"/>
    <property type="evidence" value="ECO:0007669"/>
    <property type="project" value="InterPro"/>
</dbReference>
<evidence type="ECO:0000313" key="2">
    <source>
        <dbReference type="EMBL" id="PWA45901.1"/>
    </source>
</evidence>
<dbReference type="GO" id="GO:0020037">
    <property type="term" value="F:heme binding"/>
    <property type="evidence" value="ECO:0007669"/>
    <property type="project" value="InterPro"/>
</dbReference>
<sequence>MELTAYFMENTLLSSFFFILAPFFLWLITYKYYNTKKNLPPGPPQLPIIGNLHQMGKKPHVSTAMFAKKYGPLISLRLGSQQLVVASSSQAAMEIFSRLRRHLSGRIMA</sequence>
<evidence type="ECO:0000256" key="1">
    <source>
        <dbReference type="SAM" id="Phobius"/>
    </source>
</evidence>
<reference evidence="2 3" key="1">
    <citation type="journal article" date="2018" name="Mol. Plant">
        <title>The genome of Artemisia annua provides insight into the evolution of Asteraceae family and artemisinin biosynthesis.</title>
        <authorList>
            <person name="Shen Q."/>
            <person name="Zhang L."/>
            <person name="Liao Z."/>
            <person name="Wang S."/>
            <person name="Yan T."/>
            <person name="Shi P."/>
            <person name="Liu M."/>
            <person name="Fu X."/>
            <person name="Pan Q."/>
            <person name="Wang Y."/>
            <person name="Lv Z."/>
            <person name="Lu X."/>
            <person name="Zhang F."/>
            <person name="Jiang W."/>
            <person name="Ma Y."/>
            <person name="Chen M."/>
            <person name="Hao X."/>
            <person name="Li L."/>
            <person name="Tang Y."/>
            <person name="Lv G."/>
            <person name="Zhou Y."/>
            <person name="Sun X."/>
            <person name="Brodelius P.E."/>
            <person name="Rose J.K.C."/>
            <person name="Tang K."/>
        </authorList>
    </citation>
    <scope>NUCLEOTIDE SEQUENCE [LARGE SCALE GENOMIC DNA]</scope>
    <source>
        <strain evidence="3">cv. Huhao1</strain>
        <tissue evidence="2">Leaf</tissue>
    </source>
</reference>
<keyword evidence="1" id="KW-0812">Transmembrane</keyword>
<dbReference type="GO" id="GO:0004497">
    <property type="term" value="F:monooxygenase activity"/>
    <property type="evidence" value="ECO:0007669"/>
    <property type="project" value="InterPro"/>
</dbReference>
<dbReference type="Proteomes" id="UP000245207">
    <property type="component" value="Unassembled WGS sequence"/>
</dbReference>
<name>A0A2U1LAC5_ARTAN</name>
<dbReference type="STRING" id="35608.A0A2U1LAC5"/>
<keyword evidence="3" id="KW-1185">Reference proteome</keyword>
<gene>
    <name evidence="2" type="ORF">CTI12_AA515960</name>
</gene>
<protein>
    <submittedName>
        <fullName evidence="2">Cytochrome P450</fullName>
    </submittedName>
</protein>
<proteinExistence type="predicted"/>
<dbReference type="GO" id="GO:0005506">
    <property type="term" value="F:iron ion binding"/>
    <property type="evidence" value="ECO:0007669"/>
    <property type="project" value="InterPro"/>
</dbReference>